<dbReference type="AlphaFoldDB" id="A0A844ATK6"/>
<feature type="signal peptide" evidence="1">
    <location>
        <begin position="1"/>
        <end position="20"/>
    </location>
</feature>
<dbReference type="Proteomes" id="UP000436694">
    <property type="component" value="Unassembled WGS sequence"/>
</dbReference>
<evidence type="ECO:0000313" key="3">
    <source>
        <dbReference type="Proteomes" id="UP000436694"/>
    </source>
</evidence>
<evidence type="ECO:0008006" key="4">
    <source>
        <dbReference type="Google" id="ProtNLM"/>
    </source>
</evidence>
<protein>
    <recommendedName>
        <fullName evidence="4">Lipoprotein</fullName>
    </recommendedName>
</protein>
<gene>
    <name evidence="2" type="ORF">GG681_01805</name>
</gene>
<proteinExistence type="predicted"/>
<sequence>MIRPSIATVLFLTAVAGCTAVDGTGEAPETVAIKNPGINNKRITGFQEITVRSYVPRAKPDTVVGSPRPSELREEIAGAKCIIETGEFYLSFTTPRTLALPKFTARPTRGTVKCEAPHGADAVLAGGVQITPIPNTPVFGAPTPSGLLVSALTAGLAVKRDIWVYSIPPVMLQQMALQADETETGAQAE</sequence>
<reference evidence="2 3" key="1">
    <citation type="submission" date="2019-10" db="EMBL/GenBank/DDBJ databases">
        <title>Epibacterium sp. nov., isolated from seawater.</title>
        <authorList>
            <person name="Zhang X."/>
            <person name="Li N."/>
        </authorList>
    </citation>
    <scope>NUCLEOTIDE SEQUENCE [LARGE SCALE GENOMIC DNA]</scope>
    <source>
        <strain evidence="2 3">SM1969</strain>
    </source>
</reference>
<comment type="caution">
    <text evidence="2">The sequence shown here is derived from an EMBL/GenBank/DDBJ whole genome shotgun (WGS) entry which is preliminary data.</text>
</comment>
<accession>A0A844ATK6</accession>
<dbReference type="EMBL" id="WIXK01000001">
    <property type="protein sequence ID" value="MQY41361.1"/>
    <property type="molecule type" value="Genomic_DNA"/>
</dbReference>
<keyword evidence="1" id="KW-0732">Signal</keyword>
<feature type="chain" id="PRO_5032529239" description="Lipoprotein" evidence="1">
    <location>
        <begin position="21"/>
        <end position="189"/>
    </location>
</feature>
<evidence type="ECO:0000256" key="1">
    <source>
        <dbReference type="SAM" id="SignalP"/>
    </source>
</evidence>
<dbReference type="PROSITE" id="PS51257">
    <property type="entry name" value="PROKAR_LIPOPROTEIN"/>
    <property type="match status" value="1"/>
</dbReference>
<organism evidence="2 3">
    <name type="scientific">Tritonibacter aquimaris</name>
    <dbReference type="NCBI Taxonomy" id="2663379"/>
    <lineage>
        <taxon>Bacteria</taxon>
        <taxon>Pseudomonadati</taxon>
        <taxon>Pseudomonadota</taxon>
        <taxon>Alphaproteobacteria</taxon>
        <taxon>Rhodobacterales</taxon>
        <taxon>Paracoccaceae</taxon>
        <taxon>Tritonibacter</taxon>
    </lineage>
</organism>
<name>A0A844ATK6_9RHOB</name>
<dbReference type="RefSeq" id="WP_153544464.1">
    <property type="nucleotide sequence ID" value="NZ_WIXK01000001.1"/>
</dbReference>
<keyword evidence="3" id="KW-1185">Reference proteome</keyword>
<evidence type="ECO:0000313" key="2">
    <source>
        <dbReference type="EMBL" id="MQY41361.1"/>
    </source>
</evidence>